<sequence>MTEVIALKTAFTEPAPTFDNDHVEWLMEAVLANRFLPCPDPDSIFVGDGNFRAVGAEFLGHFIRKGGLKPESRVLDIGCGIGRMAVPLTQYIDFAKGSYRGIDPVAGGINWCRQMISPVYSNFEFNHLDIAHSLYNPKGAIDGLELVLPYEDRQFDFIIMTSVVTHLPDEEVSAYLREVERVLAPGGRLFMTCFVVDQVAADNPLKKRDARLGFQRYDEGPCWFVPELPPLAAVGFDDGFLEGALLRAGLSVMTKSFGHWRGIPSDHYQDLFVAELQGDRR</sequence>
<dbReference type="Proteomes" id="UP000241158">
    <property type="component" value="Unassembled WGS sequence"/>
</dbReference>
<dbReference type="EMBL" id="PGGN01000005">
    <property type="protein sequence ID" value="PSH55488.1"/>
    <property type="molecule type" value="Genomic_DNA"/>
</dbReference>
<dbReference type="OrthoDB" id="1853779at2"/>
<dbReference type="Pfam" id="PF13489">
    <property type="entry name" value="Methyltransf_23"/>
    <property type="match status" value="1"/>
</dbReference>
<dbReference type="GO" id="GO:0032259">
    <property type="term" value="P:methylation"/>
    <property type="evidence" value="ECO:0007669"/>
    <property type="project" value="UniProtKB-KW"/>
</dbReference>
<dbReference type="CDD" id="cd02440">
    <property type="entry name" value="AdoMet_MTases"/>
    <property type="match status" value="1"/>
</dbReference>
<dbReference type="AlphaFoldDB" id="A0A2P7AMP3"/>
<dbReference type="PANTHER" id="PTHR43667:SF2">
    <property type="entry name" value="FATTY ACID C-METHYL TRANSFERASE"/>
    <property type="match status" value="1"/>
</dbReference>
<dbReference type="InterPro" id="IPR029063">
    <property type="entry name" value="SAM-dependent_MTases_sf"/>
</dbReference>
<dbReference type="InterPro" id="IPR050723">
    <property type="entry name" value="CFA/CMAS"/>
</dbReference>
<proteinExistence type="predicted"/>
<comment type="caution">
    <text evidence="1">The sequence shown here is derived from an EMBL/GenBank/DDBJ whole genome shotgun (WGS) entry which is preliminary data.</text>
</comment>
<dbReference type="RefSeq" id="WP_106718931.1">
    <property type="nucleotide sequence ID" value="NZ_JACHXT010000005.1"/>
</dbReference>
<name>A0A2P7AMP3_9HYPH</name>
<gene>
    <name evidence="1" type="ORF">CU100_22870</name>
</gene>
<organism evidence="1 2">
    <name type="scientific">Phyllobacterium endophyticum</name>
    <dbReference type="NCBI Taxonomy" id="1149773"/>
    <lineage>
        <taxon>Bacteria</taxon>
        <taxon>Pseudomonadati</taxon>
        <taxon>Pseudomonadota</taxon>
        <taxon>Alphaproteobacteria</taxon>
        <taxon>Hyphomicrobiales</taxon>
        <taxon>Phyllobacteriaceae</taxon>
        <taxon>Phyllobacterium</taxon>
    </lineage>
</organism>
<dbReference type="GO" id="GO:0008168">
    <property type="term" value="F:methyltransferase activity"/>
    <property type="evidence" value="ECO:0007669"/>
    <property type="project" value="UniProtKB-KW"/>
</dbReference>
<keyword evidence="2" id="KW-1185">Reference proteome</keyword>
<evidence type="ECO:0000313" key="1">
    <source>
        <dbReference type="EMBL" id="PSH55488.1"/>
    </source>
</evidence>
<dbReference type="PANTHER" id="PTHR43667">
    <property type="entry name" value="CYCLOPROPANE-FATTY-ACYL-PHOSPHOLIPID SYNTHASE"/>
    <property type="match status" value="1"/>
</dbReference>
<accession>A0A2P7AMP3</accession>
<protein>
    <submittedName>
        <fullName evidence="1">Class I SAM-dependent methyltransferase</fullName>
    </submittedName>
</protein>
<evidence type="ECO:0000313" key="2">
    <source>
        <dbReference type="Proteomes" id="UP000241158"/>
    </source>
</evidence>
<dbReference type="SUPFAM" id="SSF53335">
    <property type="entry name" value="S-adenosyl-L-methionine-dependent methyltransferases"/>
    <property type="match status" value="1"/>
</dbReference>
<keyword evidence="1" id="KW-0808">Transferase</keyword>
<dbReference type="Gene3D" id="3.40.50.150">
    <property type="entry name" value="Vaccinia Virus protein VP39"/>
    <property type="match status" value="1"/>
</dbReference>
<reference evidence="2" key="1">
    <citation type="submission" date="2017-11" db="EMBL/GenBank/DDBJ databases">
        <authorList>
            <person name="Kuznetsova I."/>
            <person name="Sazanova A."/>
            <person name="Chirak E."/>
            <person name="Safronova V."/>
            <person name="Willems A."/>
        </authorList>
    </citation>
    <scope>NUCLEOTIDE SEQUENCE [LARGE SCALE GENOMIC DNA]</scope>
    <source>
        <strain evidence="2">PEPV15</strain>
    </source>
</reference>
<keyword evidence="1" id="KW-0489">Methyltransferase</keyword>